<evidence type="ECO:0000259" key="1">
    <source>
        <dbReference type="PROSITE" id="PS50943"/>
    </source>
</evidence>
<organism evidence="2 3">
    <name type="scientific">Enterococcus canintestini</name>
    <dbReference type="NCBI Taxonomy" id="317010"/>
    <lineage>
        <taxon>Bacteria</taxon>
        <taxon>Bacillati</taxon>
        <taxon>Bacillota</taxon>
        <taxon>Bacilli</taxon>
        <taxon>Lactobacillales</taxon>
        <taxon>Enterococcaceae</taxon>
        <taxon>Enterococcus</taxon>
    </lineage>
</organism>
<sequence length="277" mass="32568">MKKETVSFGHVLKQIRKERKLTQKMLSQNICSQSVLSRIENDEELPNVLVMQNLCERLGVTIDQVMTLHSEEIQKVNQLLNQMAYHFFHKEYTELADLLKQPAILDQLYLDTDLQLYYYYLGSCEYFLGRDLELALQHLKQGLSYTFQADKHYISSNEIQLISCIGRVQTDLGQKKEGEANLAYSMELFETLPKERIDCRLAKVFYNFSLFLYQEKRYEEALAVVKSGAEMVRKQKSYYYLEELFQLKGLIYKALGKKEHGEKYFKISNSVQRITNL</sequence>
<keyword evidence="3" id="KW-1185">Reference proteome</keyword>
<dbReference type="EMBL" id="LHUG01000001">
    <property type="protein sequence ID" value="PAB02205.1"/>
    <property type="molecule type" value="Genomic_DNA"/>
</dbReference>
<reference evidence="2 3" key="1">
    <citation type="submission" date="2015-08" db="EMBL/GenBank/DDBJ databases">
        <title>Enterococcus genome sequence.</title>
        <authorList>
            <person name="Acedo J.Z."/>
            <person name="Vederas J.C."/>
        </authorList>
    </citation>
    <scope>NUCLEOTIDE SEQUENCE [LARGE SCALE GENOMIC DNA]</scope>
    <source>
        <strain evidence="2 3">49</strain>
    </source>
</reference>
<feature type="domain" description="HTH cro/C1-type" evidence="1">
    <location>
        <begin position="12"/>
        <end position="65"/>
    </location>
</feature>
<dbReference type="InterPro" id="IPR001387">
    <property type="entry name" value="Cro/C1-type_HTH"/>
</dbReference>
<dbReference type="Gene3D" id="1.25.40.10">
    <property type="entry name" value="Tetratricopeptide repeat domain"/>
    <property type="match status" value="1"/>
</dbReference>
<dbReference type="SUPFAM" id="SSF48452">
    <property type="entry name" value="TPR-like"/>
    <property type="match status" value="1"/>
</dbReference>
<dbReference type="InterPro" id="IPR053163">
    <property type="entry name" value="HTH-type_regulator_Rgg"/>
</dbReference>
<evidence type="ECO:0000313" key="2">
    <source>
        <dbReference type="EMBL" id="PAB02205.1"/>
    </source>
</evidence>
<comment type="caution">
    <text evidence="2">The sequence shown here is derived from an EMBL/GenBank/DDBJ whole genome shotgun (WGS) entry which is preliminary data.</text>
</comment>
<dbReference type="InterPro" id="IPR011990">
    <property type="entry name" value="TPR-like_helical_dom_sf"/>
</dbReference>
<dbReference type="CDD" id="cd00093">
    <property type="entry name" value="HTH_XRE"/>
    <property type="match status" value="1"/>
</dbReference>
<dbReference type="InterPro" id="IPR010982">
    <property type="entry name" value="Lambda_DNA-bd_dom_sf"/>
</dbReference>
<dbReference type="PANTHER" id="PTHR37038">
    <property type="entry name" value="TRANSCRIPTIONAL REGULATOR-RELATED"/>
    <property type="match status" value="1"/>
</dbReference>
<evidence type="ECO:0000313" key="3">
    <source>
        <dbReference type="Proteomes" id="UP000216797"/>
    </source>
</evidence>
<dbReference type="PROSITE" id="PS50943">
    <property type="entry name" value="HTH_CROC1"/>
    <property type="match status" value="1"/>
</dbReference>
<dbReference type="AlphaFoldDB" id="A0A267HX13"/>
<dbReference type="PANTHER" id="PTHR37038:SF14">
    <property type="entry name" value="TRANSCRIPTIONAL ACTIVATOR"/>
    <property type="match status" value="1"/>
</dbReference>
<dbReference type="RefSeq" id="WP_095005812.1">
    <property type="nucleotide sequence ID" value="NZ_LHUG01000001.1"/>
</dbReference>
<proteinExistence type="predicted"/>
<name>A0A267HX13_9ENTE</name>
<dbReference type="SMART" id="SM00530">
    <property type="entry name" value="HTH_XRE"/>
    <property type="match status" value="1"/>
</dbReference>
<gene>
    <name evidence="2" type="ORF">AKL21_01405</name>
</gene>
<accession>A0A267HX13</accession>
<dbReference type="SUPFAM" id="SSF47413">
    <property type="entry name" value="lambda repressor-like DNA-binding domains"/>
    <property type="match status" value="1"/>
</dbReference>
<dbReference type="Pfam" id="PF01381">
    <property type="entry name" value="HTH_3"/>
    <property type="match status" value="1"/>
</dbReference>
<dbReference type="Proteomes" id="UP000216797">
    <property type="component" value="Unassembled WGS sequence"/>
</dbReference>
<dbReference type="GO" id="GO:0003677">
    <property type="term" value="F:DNA binding"/>
    <property type="evidence" value="ECO:0007669"/>
    <property type="project" value="InterPro"/>
</dbReference>
<protein>
    <submittedName>
        <fullName evidence="2">Cro/Cl family transcriptional regulator</fullName>
    </submittedName>
</protein>